<comment type="catalytic activity">
    <reaction evidence="9 10">
        <text>Release of signal peptides from bacterial membrane prolipoproteins. Hydrolyzes -Xaa-Yaa-Zaa-|-(S,diacylglyceryl)Cys-, in which Xaa is hydrophobic (preferably Leu), and Yaa (Ala or Ser) and Zaa (Gly or Ala) have small, neutral side chains.</text>
        <dbReference type="EC" id="3.4.23.36"/>
    </reaction>
</comment>
<keyword evidence="6 9" id="KW-0378">Hydrolase</keyword>
<evidence type="ECO:0000256" key="6">
    <source>
        <dbReference type="ARBA" id="ARBA00022801"/>
    </source>
</evidence>
<feature type="active site" evidence="9">
    <location>
        <position position="142"/>
    </location>
</feature>
<keyword evidence="4 9" id="KW-0812">Transmembrane</keyword>
<keyword evidence="7 9" id="KW-1133">Transmembrane helix</keyword>
<sequence length="172" mass="19049">MKNKIVRLLILLLIVAGNLSCDQLSKSVVREKISYLEQVPVAGHFITLTRVENTGAFLSLGQTWPYVLKLILLIILPVATIFAVAVHMLRKQTLSLLTIIALGFIIGGGTGNLYDRVLYGRVTDFVHMDFHLFQTGIFNMADVSVMTGTLLMLAELILRMRRRLSNPAAGPV</sequence>
<protein>
    <recommendedName>
        <fullName evidence="9">Lipoprotein signal peptidase</fullName>
        <ecNumber evidence="9">3.4.23.36</ecNumber>
    </recommendedName>
    <alternativeName>
        <fullName evidence="9">Prolipoprotein signal peptidase</fullName>
    </alternativeName>
    <alternativeName>
        <fullName evidence="9">Signal peptidase II</fullName>
        <shortName evidence="9">SPase II</shortName>
    </alternativeName>
</protein>
<dbReference type="InterPro" id="IPR001872">
    <property type="entry name" value="Peptidase_A8"/>
</dbReference>
<dbReference type="Pfam" id="PF01252">
    <property type="entry name" value="Peptidase_A8"/>
    <property type="match status" value="1"/>
</dbReference>
<dbReference type="KEGG" id="nso:NIASO_10575"/>
<dbReference type="UniPathway" id="UPA00665"/>
<dbReference type="GO" id="GO:0005886">
    <property type="term" value="C:plasma membrane"/>
    <property type="evidence" value="ECO:0007669"/>
    <property type="project" value="UniProtKB-SubCell"/>
</dbReference>
<dbReference type="STRING" id="929713.NIASO_10575"/>
<comment type="subcellular location">
    <subcellularLocation>
        <location evidence="9">Cell membrane</location>
        <topology evidence="9">Multi-pass membrane protein</topology>
    </subcellularLocation>
</comment>
<comment type="caution">
    <text evidence="9">Lacks conserved residue(s) required for the propagation of feature annotation.</text>
</comment>
<organism evidence="12 13">
    <name type="scientific">Niabella soli DSM 19437</name>
    <dbReference type="NCBI Taxonomy" id="929713"/>
    <lineage>
        <taxon>Bacteria</taxon>
        <taxon>Pseudomonadati</taxon>
        <taxon>Bacteroidota</taxon>
        <taxon>Chitinophagia</taxon>
        <taxon>Chitinophagales</taxon>
        <taxon>Chitinophagaceae</taxon>
        <taxon>Niabella</taxon>
    </lineage>
</organism>
<dbReference type="GO" id="GO:0006508">
    <property type="term" value="P:proteolysis"/>
    <property type="evidence" value="ECO:0007669"/>
    <property type="project" value="UniProtKB-KW"/>
</dbReference>
<dbReference type="EMBL" id="CP007035">
    <property type="protein sequence ID" value="AHF15476.1"/>
    <property type="molecule type" value="Genomic_DNA"/>
</dbReference>
<dbReference type="eggNOG" id="COG0597">
    <property type="taxonomic scope" value="Bacteria"/>
</dbReference>
<evidence type="ECO:0000256" key="9">
    <source>
        <dbReference type="HAMAP-Rule" id="MF_00161"/>
    </source>
</evidence>
<evidence type="ECO:0000256" key="1">
    <source>
        <dbReference type="ARBA" id="ARBA00006139"/>
    </source>
</evidence>
<keyword evidence="2 9" id="KW-1003">Cell membrane</keyword>
<feature type="transmembrane region" description="Helical" evidence="9">
    <location>
        <begin position="137"/>
        <end position="158"/>
    </location>
</feature>
<dbReference type="PRINTS" id="PR00781">
    <property type="entry name" value="LIPOSIGPTASE"/>
</dbReference>
<evidence type="ECO:0000256" key="8">
    <source>
        <dbReference type="ARBA" id="ARBA00023136"/>
    </source>
</evidence>
<dbReference type="PANTHER" id="PTHR33695">
    <property type="entry name" value="LIPOPROTEIN SIGNAL PEPTIDASE"/>
    <property type="match status" value="1"/>
</dbReference>
<comment type="similarity">
    <text evidence="1 9 11">Belongs to the peptidase A8 family.</text>
</comment>
<evidence type="ECO:0000256" key="4">
    <source>
        <dbReference type="ARBA" id="ARBA00022692"/>
    </source>
</evidence>
<feature type="transmembrane region" description="Helical" evidence="9">
    <location>
        <begin position="93"/>
        <end position="114"/>
    </location>
</feature>
<dbReference type="EC" id="3.4.23.36" evidence="9"/>
<dbReference type="NCBIfam" id="TIGR00077">
    <property type="entry name" value="lspA"/>
    <property type="match status" value="1"/>
</dbReference>
<dbReference type="HAMAP" id="MF_00161">
    <property type="entry name" value="LspA"/>
    <property type="match status" value="1"/>
</dbReference>
<feature type="active site" evidence="9">
    <location>
        <position position="124"/>
    </location>
</feature>
<dbReference type="PANTHER" id="PTHR33695:SF1">
    <property type="entry name" value="LIPOPROTEIN SIGNAL PEPTIDASE"/>
    <property type="match status" value="1"/>
</dbReference>
<dbReference type="PROSITE" id="PS00855">
    <property type="entry name" value="SPASE_II"/>
    <property type="match status" value="1"/>
</dbReference>
<feature type="transmembrane region" description="Helical" evidence="9">
    <location>
        <begin position="66"/>
        <end position="86"/>
    </location>
</feature>
<comment type="function">
    <text evidence="9 10">This protein specifically catalyzes the removal of signal peptides from prolipoproteins.</text>
</comment>
<name>W0F2B5_9BACT</name>
<keyword evidence="3 9" id="KW-0645">Protease</keyword>
<dbReference type="GO" id="GO:0004190">
    <property type="term" value="F:aspartic-type endopeptidase activity"/>
    <property type="evidence" value="ECO:0007669"/>
    <property type="project" value="UniProtKB-UniRule"/>
</dbReference>
<evidence type="ECO:0000256" key="10">
    <source>
        <dbReference type="RuleBase" id="RU000594"/>
    </source>
</evidence>
<dbReference type="AlphaFoldDB" id="W0F2B5"/>
<dbReference type="HOGENOM" id="CLU_083252_4_3_10"/>
<comment type="pathway">
    <text evidence="9">Protein modification; lipoprotein biosynthesis (signal peptide cleavage).</text>
</comment>
<evidence type="ECO:0000313" key="12">
    <source>
        <dbReference type="EMBL" id="AHF15476.1"/>
    </source>
</evidence>
<evidence type="ECO:0000256" key="5">
    <source>
        <dbReference type="ARBA" id="ARBA00022750"/>
    </source>
</evidence>
<accession>W0F2B5</accession>
<keyword evidence="5 9" id="KW-0064">Aspartyl protease</keyword>
<dbReference type="OrthoDB" id="9810259at2"/>
<evidence type="ECO:0000313" key="13">
    <source>
        <dbReference type="Proteomes" id="UP000003586"/>
    </source>
</evidence>
<dbReference type="Proteomes" id="UP000003586">
    <property type="component" value="Chromosome"/>
</dbReference>
<evidence type="ECO:0000256" key="3">
    <source>
        <dbReference type="ARBA" id="ARBA00022670"/>
    </source>
</evidence>
<keyword evidence="8 9" id="KW-0472">Membrane</keyword>
<keyword evidence="13" id="KW-1185">Reference proteome</keyword>
<gene>
    <name evidence="9" type="primary">lspA</name>
    <name evidence="12" type="ORF">NIASO_10575</name>
</gene>
<evidence type="ECO:0000256" key="2">
    <source>
        <dbReference type="ARBA" id="ARBA00022475"/>
    </source>
</evidence>
<evidence type="ECO:0000256" key="7">
    <source>
        <dbReference type="ARBA" id="ARBA00022989"/>
    </source>
</evidence>
<evidence type="ECO:0000256" key="11">
    <source>
        <dbReference type="RuleBase" id="RU004181"/>
    </source>
</evidence>
<dbReference type="RefSeq" id="WP_008585402.1">
    <property type="nucleotide sequence ID" value="NZ_CP007035.1"/>
</dbReference>
<proteinExistence type="inferred from homology"/>
<reference evidence="12 13" key="1">
    <citation type="submission" date="2013-12" db="EMBL/GenBank/DDBJ databases">
        <authorList>
            <consortium name="DOE Joint Genome Institute"/>
            <person name="Eisen J."/>
            <person name="Huntemann M."/>
            <person name="Han J."/>
            <person name="Chen A."/>
            <person name="Kyrpides N."/>
            <person name="Mavromatis K."/>
            <person name="Markowitz V."/>
            <person name="Palaniappan K."/>
            <person name="Ivanova N."/>
            <person name="Schaumberg A."/>
            <person name="Pati A."/>
            <person name="Liolios K."/>
            <person name="Nordberg H.P."/>
            <person name="Cantor M.N."/>
            <person name="Hua S.X."/>
            <person name="Woyke T."/>
        </authorList>
    </citation>
    <scope>NUCLEOTIDE SEQUENCE [LARGE SCALE GENOMIC DNA]</scope>
    <source>
        <strain evidence="13">DSM 19437</strain>
    </source>
</reference>